<accession>A0A497E2H3</accession>
<evidence type="ECO:0000313" key="2">
    <source>
        <dbReference type="EMBL" id="RLE07689.1"/>
    </source>
</evidence>
<dbReference type="InterPro" id="IPR002881">
    <property type="entry name" value="DUF58"/>
</dbReference>
<dbReference type="PANTHER" id="PTHR33608">
    <property type="entry name" value="BLL2464 PROTEIN"/>
    <property type="match status" value="1"/>
</dbReference>
<dbReference type="PANTHER" id="PTHR33608:SF7">
    <property type="entry name" value="DUF58 DOMAIN-CONTAINING PROTEIN"/>
    <property type="match status" value="1"/>
</dbReference>
<name>A0A497E2H3_UNCAE</name>
<reference evidence="2 3" key="1">
    <citation type="submission" date="2018-06" db="EMBL/GenBank/DDBJ databases">
        <title>Extensive metabolic versatility and redundancy in microbially diverse, dynamic hydrothermal sediments.</title>
        <authorList>
            <person name="Dombrowski N."/>
            <person name="Teske A."/>
            <person name="Baker B.J."/>
        </authorList>
    </citation>
    <scope>NUCLEOTIDE SEQUENCE [LARGE SCALE GENOMIC DNA]</scope>
    <source>
        <strain evidence="2">B47_G16</strain>
    </source>
</reference>
<protein>
    <submittedName>
        <fullName evidence="2">DUF58 domain-containing protein</fullName>
    </submittedName>
</protein>
<dbReference type="Gene3D" id="3.40.50.410">
    <property type="entry name" value="von Willebrand factor, type A domain"/>
    <property type="match status" value="1"/>
</dbReference>
<dbReference type="EMBL" id="QMPZ01000149">
    <property type="protein sequence ID" value="RLE07689.1"/>
    <property type="molecule type" value="Genomic_DNA"/>
</dbReference>
<feature type="domain" description="DUF58" evidence="1">
    <location>
        <begin position="46"/>
        <end position="252"/>
    </location>
</feature>
<comment type="caution">
    <text evidence="2">The sequence shown here is derived from an EMBL/GenBank/DDBJ whole genome shotgun (WGS) entry which is preliminary data.</text>
</comment>
<dbReference type="InterPro" id="IPR036465">
    <property type="entry name" value="vWFA_dom_sf"/>
</dbReference>
<evidence type="ECO:0000259" key="1">
    <source>
        <dbReference type="Pfam" id="PF01882"/>
    </source>
</evidence>
<dbReference type="Proteomes" id="UP000279422">
    <property type="component" value="Unassembled WGS sequence"/>
</dbReference>
<proteinExistence type="predicted"/>
<dbReference type="Pfam" id="PF01882">
    <property type="entry name" value="DUF58"/>
    <property type="match status" value="1"/>
</dbReference>
<organism evidence="2 3">
    <name type="scientific">Aerophobetes bacterium</name>
    <dbReference type="NCBI Taxonomy" id="2030807"/>
    <lineage>
        <taxon>Bacteria</taxon>
        <taxon>Candidatus Aerophobota</taxon>
    </lineage>
</organism>
<dbReference type="SUPFAM" id="SSF53300">
    <property type="entry name" value="vWA-like"/>
    <property type="match status" value="1"/>
</dbReference>
<evidence type="ECO:0000313" key="3">
    <source>
        <dbReference type="Proteomes" id="UP000279422"/>
    </source>
</evidence>
<dbReference type="AlphaFoldDB" id="A0A497E2H3"/>
<sequence length="293" mass="34014">MVKLGFDSKFLHQLESLKLLSQRAKKIHFEGERRGSRPGSGLEFVDYQQYQPGDDYRYIDWHLFSRLEQLFIKLFIEEEILRVFLIIDRSASMSSGQPSKLEYAARLAASLGYVALSNLDEVGGLIFSSCPEKILPPRRGRAQIFRLFKFLQGLSAHGRTNFNLSLSEFSQKQRHAGMAIIFSDLLDPNGYEEGLLALRSRGWEISLIQVLEEQELEPDQAGEVVLIDRETGQRVETILDEEILRRYRQEVRNFLEGIESFCKHYEIKYIRATTSLPLPEMLFKHLRKVRILK</sequence>
<gene>
    <name evidence="2" type="ORF">DRJ00_07700</name>
</gene>